<proteinExistence type="predicted"/>
<sequence length="141" mass="16029">MADSQPSLIKAHKRVDTRDRQTRRPTYFSPLLHEISFKIQHPSFITFRDSICAISLLYATWRGLVALLHTKRLLLDRPVVHVCPSGGTESLTSCVLNVLIWDLILGIIGEWVWYVVSWGLVGAVVVFVGEEVMRQMRAKAK</sequence>
<keyword evidence="1" id="KW-0812">Transmembrane</keyword>
<gene>
    <name evidence="2" type="ORF">QBC40DRAFT_289558</name>
</gene>
<dbReference type="Proteomes" id="UP001303160">
    <property type="component" value="Unassembled WGS sequence"/>
</dbReference>
<feature type="transmembrane region" description="Helical" evidence="1">
    <location>
        <begin position="111"/>
        <end position="129"/>
    </location>
</feature>
<dbReference type="AlphaFoldDB" id="A0AAN7ANC6"/>
<keyword evidence="3" id="KW-1185">Reference proteome</keyword>
<accession>A0AAN7ANC6</accession>
<protein>
    <submittedName>
        <fullName evidence="2">Uncharacterized protein</fullName>
    </submittedName>
</protein>
<keyword evidence="1" id="KW-0472">Membrane</keyword>
<comment type="caution">
    <text evidence="2">The sequence shown here is derived from an EMBL/GenBank/DDBJ whole genome shotgun (WGS) entry which is preliminary data.</text>
</comment>
<keyword evidence="1" id="KW-1133">Transmembrane helix</keyword>
<evidence type="ECO:0000256" key="1">
    <source>
        <dbReference type="SAM" id="Phobius"/>
    </source>
</evidence>
<evidence type="ECO:0000313" key="2">
    <source>
        <dbReference type="EMBL" id="KAK4195126.1"/>
    </source>
</evidence>
<reference evidence="2" key="1">
    <citation type="journal article" date="2023" name="Mol. Phylogenet. Evol.">
        <title>Genome-scale phylogeny and comparative genomics of the fungal order Sordariales.</title>
        <authorList>
            <person name="Hensen N."/>
            <person name="Bonometti L."/>
            <person name="Westerberg I."/>
            <person name="Brannstrom I.O."/>
            <person name="Guillou S."/>
            <person name="Cros-Aarteil S."/>
            <person name="Calhoun S."/>
            <person name="Haridas S."/>
            <person name="Kuo A."/>
            <person name="Mondo S."/>
            <person name="Pangilinan J."/>
            <person name="Riley R."/>
            <person name="LaButti K."/>
            <person name="Andreopoulos B."/>
            <person name="Lipzen A."/>
            <person name="Chen C."/>
            <person name="Yan M."/>
            <person name="Daum C."/>
            <person name="Ng V."/>
            <person name="Clum A."/>
            <person name="Steindorff A."/>
            <person name="Ohm R.A."/>
            <person name="Martin F."/>
            <person name="Silar P."/>
            <person name="Natvig D.O."/>
            <person name="Lalanne C."/>
            <person name="Gautier V."/>
            <person name="Ament-Velasquez S.L."/>
            <person name="Kruys A."/>
            <person name="Hutchinson M.I."/>
            <person name="Powell A.J."/>
            <person name="Barry K."/>
            <person name="Miller A.N."/>
            <person name="Grigoriev I.V."/>
            <person name="Debuchy R."/>
            <person name="Gladieux P."/>
            <person name="Hiltunen Thoren M."/>
            <person name="Johannesson H."/>
        </authorList>
    </citation>
    <scope>NUCLEOTIDE SEQUENCE</scope>
    <source>
        <strain evidence="2">CBS 315.58</strain>
    </source>
</reference>
<reference evidence="2" key="2">
    <citation type="submission" date="2023-05" db="EMBL/GenBank/DDBJ databases">
        <authorList>
            <consortium name="Lawrence Berkeley National Laboratory"/>
            <person name="Steindorff A."/>
            <person name="Hensen N."/>
            <person name="Bonometti L."/>
            <person name="Westerberg I."/>
            <person name="Brannstrom I.O."/>
            <person name="Guillou S."/>
            <person name="Cros-Aarteil S."/>
            <person name="Calhoun S."/>
            <person name="Haridas S."/>
            <person name="Kuo A."/>
            <person name="Mondo S."/>
            <person name="Pangilinan J."/>
            <person name="Riley R."/>
            <person name="Labutti K."/>
            <person name="Andreopoulos B."/>
            <person name="Lipzen A."/>
            <person name="Chen C."/>
            <person name="Yanf M."/>
            <person name="Daum C."/>
            <person name="Ng V."/>
            <person name="Clum A."/>
            <person name="Ohm R."/>
            <person name="Martin F."/>
            <person name="Silar P."/>
            <person name="Natvig D."/>
            <person name="Lalanne C."/>
            <person name="Gautier V."/>
            <person name="Ament-Velasquez S.L."/>
            <person name="Kruys A."/>
            <person name="Hutchinson M.I."/>
            <person name="Powell A.J."/>
            <person name="Barry K."/>
            <person name="Miller A.N."/>
            <person name="Grigoriev I.V."/>
            <person name="Debuchy R."/>
            <person name="Gladieux P."/>
            <person name="Thoren M.H."/>
            <person name="Johannesson H."/>
        </authorList>
    </citation>
    <scope>NUCLEOTIDE SEQUENCE</scope>
    <source>
        <strain evidence="2">CBS 315.58</strain>
    </source>
</reference>
<dbReference type="EMBL" id="MU864024">
    <property type="protein sequence ID" value="KAK4195126.1"/>
    <property type="molecule type" value="Genomic_DNA"/>
</dbReference>
<name>A0AAN7ANC6_9PEZI</name>
<evidence type="ECO:0000313" key="3">
    <source>
        <dbReference type="Proteomes" id="UP001303160"/>
    </source>
</evidence>
<organism evidence="2 3">
    <name type="scientific">Triangularia verruculosa</name>
    <dbReference type="NCBI Taxonomy" id="2587418"/>
    <lineage>
        <taxon>Eukaryota</taxon>
        <taxon>Fungi</taxon>
        <taxon>Dikarya</taxon>
        <taxon>Ascomycota</taxon>
        <taxon>Pezizomycotina</taxon>
        <taxon>Sordariomycetes</taxon>
        <taxon>Sordariomycetidae</taxon>
        <taxon>Sordariales</taxon>
        <taxon>Podosporaceae</taxon>
        <taxon>Triangularia</taxon>
    </lineage>
</organism>